<dbReference type="Pfam" id="PF01921">
    <property type="entry name" value="tRNA-synt_1f"/>
    <property type="match status" value="1"/>
</dbReference>
<keyword evidence="3 10" id="KW-0963">Cytoplasm</keyword>
<dbReference type="InterPro" id="IPR008925">
    <property type="entry name" value="aa_tRNA-synth_I_cd-bd_sf"/>
</dbReference>
<dbReference type="PROSITE" id="PS00178">
    <property type="entry name" value="AA_TRNA_LIGASE_I"/>
    <property type="match status" value="1"/>
</dbReference>
<sequence length="517" mass="59447">MRSLRHWTFQAAEKILEKIDGKIPQKGYVLFETGYGPSGLPHIGTFGEVARVTMVQKAFEMISGGIKTKLICFSDDMDGMRKIPDTIKERAHEYLQYIGKPLTAIPDPFDKHESFANNMNARLRAFLDEFGFEYEFKSATECYKNGTFNSMLIKVMEKYDEIMNVMLPTLRDERQKTYSPFLPICQKTGRVLNVSIIDMDIEKGTISYMDEDGERCETSVFNGGCKLQWKPDFGMRWAAFDVDFEIYGKDHLVNGKIYSQICSILGGKPPYQIFFELFLDEEGKKISKSKGNGMTIDEWLDCAPQETLRFFIHATPQKAKKLHIGIIPKCVDEYITLLNQYNDEQDQRIKMESPLFSAHCGNVPNFKIDVTYSLLLHLAFACGSETVEVIWKYILKMPNAPKRGEIAFFDKMVSGAVNYFLKYEKPRRILREPTNAELVAFRLLINKLSIQSEQSPQELQNLVYSVAQECNMDVKEWFCAIYETLFGSVNGPRFGSFIALYGIQETIKLIKNRCFKE</sequence>
<evidence type="ECO:0000313" key="12">
    <source>
        <dbReference type="Proteomes" id="UP001293791"/>
    </source>
</evidence>
<dbReference type="Proteomes" id="UP001293791">
    <property type="component" value="Unassembled WGS sequence"/>
</dbReference>
<dbReference type="HAMAP" id="MF_00177">
    <property type="entry name" value="Lys_tRNA_synth_class1"/>
    <property type="match status" value="1"/>
</dbReference>
<comment type="caution">
    <text evidence="11">The sequence shown here is derived from an EMBL/GenBank/DDBJ whole genome shotgun (WGS) entry which is preliminary data.</text>
</comment>
<dbReference type="NCBIfam" id="NF001968">
    <property type="entry name" value="PRK00750.1-2"/>
    <property type="match status" value="1"/>
</dbReference>
<dbReference type="PANTHER" id="PTHR37940">
    <property type="entry name" value="LYSINE--TRNA LIGASE"/>
    <property type="match status" value="1"/>
</dbReference>
<comment type="catalytic activity">
    <reaction evidence="9 10">
        <text>tRNA(Lys) + L-lysine + ATP = L-lysyl-tRNA(Lys) + AMP + diphosphate</text>
        <dbReference type="Rhea" id="RHEA:20792"/>
        <dbReference type="Rhea" id="RHEA-COMP:9696"/>
        <dbReference type="Rhea" id="RHEA-COMP:9697"/>
        <dbReference type="ChEBI" id="CHEBI:30616"/>
        <dbReference type="ChEBI" id="CHEBI:32551"/>
        <dbReference type="ChEBI" id="CHEBI:33019"/>
        <dbReference type="ChEBI" id="CHEBI:78442"/>
        <dbReference type="ChEBI" id="CHEBI:78529"/>
        <dbReference type="ChEBI" id="CHEBI:456215"/>
        <dbReference type="EC" id="6.1.1.6"/>
    </reaction>
</comment>
<keyword evidence="12" id="KW-1185">Reference proteome</keyword>
<dbReference type="PANTHER" id="PTHR37940:SF1">
    <property type="entry name" value="LYSINE--TRNA LIGASE"/>
    <property type="match status" value="1"/>
</dbReference>
<evidence type="ECO:0000256" key="10">
    <source>
        <dbReference type="HAMAP-Rule" id="MF_00177"/>
    </source>
</evidence>
<keyword evidence="5 10" id="KW-0547">Nucleotide-binding</keyword>
<dbReference type="RefSeq" id="WP_322497660.1">
    <property type="nucleotide sequence ID" value="NZ_JARGYT010000025.1"/>
</dbReference>
<feature type="short sequence motif" description="'HIGH' region" evidence="10">
    <location>
        <begin position="37"/>
        <end position="45"/>
    </location>
</feature>
<feature type="short sequence motif" description="'KMSKS' region" evidence="10">
    <location>
        <begin position="285"/>
        <end position="289"/>
    </location>
</feature>
<keyword evidence="7 10" id="KW-0648">Protein biosynthesis</keyword>
<evidence type="ECO:0000256" key="8">
    <source>
        <dbReference type="ARBA" id="ARBA00023146"/>
    </source>
</evidence>
<evidence type="ECO:0000256" key="5">
    <source>
        <dbReference type="ARBA" id="ARBA00022741"/>
    </source>
</evidence>
<protein>
    <recommendedName>
        <fullName evidence="10">Lysine--tRNA ligase</fullName>
        <ecNumber evidence="10">6.1.1.6</ecNumber>
    </recommendedName>
    <alternativeName>
        <fullName evidence="10">Lysyl-tRNA synthetase</fullName>
        <shortName evidence="10">LysRS</shortName>
    </alternativeName>
</protein>
<organism evidence="11 12">
    <name type="scientific">Candidatus Cyrtobacter comes</name>
    <dbReference type="NCBI Taxonomy" id="675776"/>
    <lineage>
        <taxon>Bacteria</taxon>
        <taxon>Pseudomonadati</taxon>
        <taxon>Pseudomonadota</taxon>
        <taxon>Alphaproteobacteria</taxon>
        <taxon>Rickettsiales</taxon>
        <taxon>Candidatus Midichloriaceae</taxon>
        <taxon>Candidatus Cyrtobacter</taxon>
    </lineage>
</organism>
<comment type="subcellular location">
    <subcellularLocation>
        <location evidence="1 10">Cytoplasm</location>
    </subcellularLocation>
</comment>
<feature type="binding site" evidence="10">
    <location>
        <position position="288"/>
    </location>
    <ligand>
        <name>ATP</name>
        <dbReference type="ChEBI" id="CHEBI:30616"/>
    </ligand>
</feature>
<keyword evidence="8 10" id="KW-0030">Aminoacyl-tRNA synthetase</keyword>
<dbReference type="EMBL" id="JARGYT010000025">
    <property type="protein sequence ID" value="MDZ5762181.1"/>
    <property type="molecule type" value="Genomic_DNA"/>
</dbReference>
<dbReference type="InterPro" id="IPR014729">
    <property type="entry name" value="Rossmann-like_a/b/a_fold"/>
</dbReference>
<dbReference type="Gene3D" id="1.10.10.350">
    <property type="match status" value="1"/>
</dbReference>
<name>A0ABU5L7S6_9RICK</name>
<dbReference type="InterPro" id="IPR020751">
    <property type="entry name" value="aa-tRNA-synth_I_codon-bd_sub2"/>
</dbReference>
<evidence type="ECO:0000256" key="3">
    <source>
        <dbReference type="ARBA" id="ARBA00022490"/>
    </source>
</evidence>
<evidence type="ECO:0000256" key="9">
    <source>
        <dbReference type="ARBA" id="ARBA00048573"/>
    </source>
</evidence>
<dbReference type="SUPFAM" id="SSF48163">
    <property type="entry name" value="An anticodon-binding domain of class I aminoacyl-tRNA synthetases"/>
    <property type="match status" value="1"/>
</dbReference>
<gene>
    <name evidence="10" type="primary">lysS</name>
    <name evidence="11" type="ORF">Cyrtocomes_00552</name>
</gene>
<keyword evidence="6 10" id="KW-0067">ATP-binding</keyword>
<dbReference type="GO" id="GO:0016874">
    <property type="term" value="F:ligase activity"/>
    <property type="evidence" value="ECO:0007669"/>
    <property type="project" value="UniProtKB-KW"/>
</dbReference>
<evidence type="ECO:0000256" key="6">
    <source>
        <dbReference type="ARBA" id="ARBA00022840"/>
    </source>
</evidence>
<evidence type="ECO:0000313" key="11">
    <source>
        <dbReference type="EMBL" id="MDZ5762181.1"/>
    </source>
</evidence>
<dbReference type="EC" id="6.1.1.6" evidence="10"/>
<dbReference type="SUPFAM" id="SSF52374">
    <property type="entry name" value="Nucleotidylyl transferase"/>
    <property type="match status" value="1"/>
</dbReference>
<dbReference type="InterPro" id="IPR002904">
    <property type="entry name" value="Lys-tRNA-ligase"/>
</dbReference>
<accession>A0ABU5L7S6</accession>
<evidence type="ECO:0000256" key="1">
    <source>
        <dbReference type="ARBA" id="ARBA00004496"/>
    </source>
</evidence>
<evidence type="ECO:0000256" key="4">
    <source>
        <dbReference type="ARBA" id="ARBA00022598"/>
    </source>
</evidence>
<keyword evidence="4 10" id="KW-0436">Ligase</keyword>
<proteinExistence type="inferred from homology"/>
<evidence type="ECO:0000256" key="7">
    <source>
        <dbReference type="ARBA" id="ARBA00022917"/>
    </source>
</evidence>
<dbReference type="InterPro" id="IPR001412">
    <property type="entry name" value="aa-tRNA-synth_I_CS"/>
</dbReference>
<evidence type="ECO:0000256" key="2">
    <source>
        <dbReference type="ARBA" id="ARBA00005594"/>
    </source>
</evidence>
<comment type="similarity">
    <text evidence="2 10">Belongs to the class-I aminoacyl-tRNA synthetase family.</text>
</comment>
<dbReference type="Gene3D" id="3.40.50.620">
    <property type="entry name" value="HUPs"/>
    <property type="match status" value="2"/>
</dbReference>
<reference evidence="11 12" key="1">
    <citation type="submission" date="2023-02" db="EMBL/GenBank/DDBJ databases">
        <title>Host association and intracellularity evolved multiple times independently in the Rickettsiales.</title>
        <authorList>
            <person name="Castelli M."/>
            <person name="Nardi T."/>
            <person name="Gammuto L."/>
            <person name="Bellinzona G."/>
            <person name="Sabaneyeva E."/>
            <person name="Potekhin A."/>
            <person name="Serra V."/>
            <person name="Petroni G."/>
            <person name="Sassera D."/>
        </authorList>
    </citation>
    <scope>NUCLEOTIDE SEQUENCE [LARGE SCALE GENOMIC DNA]</scope>
    <source>
        <strain evidence="11 12">BOD18</strain>
    </source>
</reference>
<dbReference type="NCBIfam" id="TIGR00467">
    <property type="entry name" value="lysS_arch"/>
    <property type="match status" value="1"/>
</dbReference>